<dbReference type="Pfam" id="PF00149">
    <property type="entry name" value="Metallophos"/>
    <property type="match status" value="1"/>
</dbReference>
<reference evidence="2" key="1">
    <citation type="journal article" date="2020" name="mSystems">
        <title>Genome- and Community-Level Interaction Insights into Carbon Utilization and Element Cycling Functions of Hydrothermarchaeota in Hydrothermal Sediment.</title>
        <authorList>
            <person name="Zhou Z."/>
            <person name="Liu Y."/>
            <person name="Xu W."/>
            <person name="Pan J."/>
            <person name="Luo Z.H."/>
            <person name="Li M."/>
        </authorList>
    </citation>
    <scope>NUCLEOTIDE SEQUENCE [LARGE SCALE GENOMIC DNA]</scope>
    <source>
        <strain evidence="2">SpSt-374</strain>
    </source>
</reference>
<dbReference type="InterPro" id="IPR050126">
    <property type="entry name" value="Ap4A_hydrolase"/>
</dbReference>
<sequence length="222" mass="24733">MKTAILSDIHGNFAALKLVLDDIASRQVDRIICLGDLVDGGEENDAVVQEIRNRMSDLTPDSVVVNSTGFSSVRGNHDETNNCALLKDNQQWLKQLPETIIESDIIFTHISPRPQKKAIKNGIEAWNVFDETNWRLSFIGHLHFPAMFGEVNEDLCEAHSYSVDEGIYQLDPTDRYIICFGTVGYPRGGGKFIRYGIFDAAANTVEFIKLSGPLLQFGEAVL</sequence>
<feature type="domain" description="Calcineurin-like phosphoesterase" evidence="1">
    <location>
        <begin position="1"/>
        <end position="112"/>
    </location>
</feature>
<dbReference type="SUPFAM" id="SSF56300">
    <property type="entry name" value="Metallo-dependent phosphatases"/>
    <property type="match status" value="1"/>
</dbReference>
<dbReference type="PANTHER" id="PTHR42850">
    <property type="entry name" value="METALLOPHOSPHOESTERASE"/>
    <property type="match status" value="1"/>
</dbReference>
<dbReference type="GO" id="GO:0005737">
    <property type="term" value="C:cytoplasm"/>
    <property type="evidence" value="ECO:0007669"/>
    <property type="project" value="TreeGrafter"/>
</dbReference>
<dbReference type="PIRSF" id="PIRSF000883">
    <property type="entry name" value="Pesterase_MJ0912"/>
    <property type="match status" value="1"/>
</dbReference>
<protein>
    <submittedName>
        <fullName evidence="2">Metallophosphatase family protein</fullName>
    </submittedName>
</protein>
<organism evidence="2">
    <name type="scientific">Planktothricoides sp. SpSt-374</name>
    <dbReference type="NCBI Taxonomy" id="2282167"/>
    <lineage>
        <taxon>Bacteria</taxon>
        <taxon>Bacillati</taxon>
        <taxon>Cyanobacteriota</taxon>
        <taxon>Cyanophyceae</taxon>
        <taxon>Oscillatoriophycideae</taxon>
        <taxon>Oscillatoriales</taxon>
        <taxon>Oscillatoriaceae</taxon>
        <taxon>Planktothricoides</taxon>
    </lineage>
</organism>
<comment type="caution">
    <text evidence="2">The sequence shown here is derived from an EMBL/GenBank/DDBJ whole genome shotgun (WGS) entry which is preliminary data.</text>
</comment>
<proteinExistence type="predicted"/>
<dbReference type="AlphaFoldDB" id="A0A7C3ZZF4"/>
<dbReference type="PANTHER" id="PTHR42850:SF2">
    <property type="entry name" value="BLL5683 PROTEIN"/>
    <property type="match status" value="1"/>
</dbReference>
<dbReference type="InterPro" id="IPR011152">
    <property type="entry name" value="Pesterase_MJ0912"/>
</dbReference>
<evidence type="ECO:0000259" key="1">
    <source>
        <dbReference type="Pfam" id="PF00149"/>
    </source>
</evidence>
<gene>
    <name evidence="2" type="ORF">ENR15_18145</name>
</gene>
<dbReference type="Gene3D" id="3.60.21.10">
    <property type="match status" value="1"/>
</dbReference>
<dbReference type="InterPro" id="IPR029052">
    <property type="entry name" value="Metallo-depent_PP-like"/>
</dbReference>
<accession>A0A7C3ZZF4</accession>
<dbReference type="EMBL" id="DSPX01000189">
    <property type="protein sequence ID" value="HGG02507.1"/>
    <property type="molecule type" value="Genomic_DNA"/>
</dbReference>
<dbReference type="CDD" id="cd00838">
    <property type="entry name" value="MPP_superfamily"/>
    <property type="match status" value="1"/>
</dbReference>
<name>A0A7C3ZZF4_9CYAN</name>
<dbReference type="InterPro" id="IPR004843">
    <property type="entry name" value="Calcineurin-like_PHP"/>
</dbReference>
<dbReference type="GO" id="GO:0016791">
    <property type="term" value="F:phosphatase activity"/>
    <property type="evidence" value="ECO:0007669"/>
    <property type="project" value="TreeGrafter"/>
</dbReference>
<evidence type="ECO:0000313" key="2">
    <source>
        <dbReference type="EMBL" id="HGG02507.1"/>
    </source>
</evidence>